<evidence type="ECO:0000313" key="4">
    <source>
        <dbReference type="Proteomes" id="UP000756346"/>
    </source>
</evidence>
<evidence type="ECO:0000313" key="3">
    <source>
        <dbReference type="EMBL" id="KAH7024524.1"/>
    </source>
</evidence>
<dbReference type="GeneID" id="70191604"/>
<proteinExistence type="predicted"/>
<comment type="caution">
    <text evidence="3">The sequence shown here is derived from an EMBL/GenBank/DDBJ whole genome shotgun (WGS) entry which is preliminary data.</text>
</comment>
<dbReference type="Pfam" id="PF06985">
    <property type="entry name" value="HET"/>
    <property type="match status" value="1"/>
</dbReference>
<reference evidence="3" key="1">
    <citation type="journal article" date="2021" name="Nat. Commun.">
        <title>Genetic determinants of endophytism in the Arabidopsis root mycobiome.</title>
        <authorList>
            <person name="Mesny F."/>
            <person name="Miyauchi S."/>
            <person name="Thiergart T."/>
            <person name="Pickel B."/>
            <person name="Atanasova L."/>
            <person name="Karlsson M."/>
            <person name="Huettel B."/>
            <person name="Barry K.W."/>
            <person name="Haridas S."/>
            <person name="Chen C."/>
            <person name="Bauer D."/>
            <person name="Andreopoulos W."/>
            <person name="Pangilinan J."/>
            <person name="LaButti K."/>
            <person name="Riley R."/>
            <person name="Lipzen A."/>
            <person name="Clum A."/>
            <person name="Drula E."/>
            <person name="Henrissat B."/>
            <person name="Kohler A."/>
            <person name="Grigoriev I.V."/>
            <person name="Martin F.M."/>
            <person name="Hacquard S."/>
        </authorList>
    </citation>
    <scope>NUCLEOTIDE SEQUENCE</scope>
    <source>
        <strain evidence="3">MPI-CAGE-CH-0230</strain>
    </source>
</reference>
<dbReference type="PANTHER" id="PTHR24148:SF64">
    <property type="entry name" value="HETEROKARYON INCOMPATIBILITY DOMAIN-CONTAINING PROTEIN"/>
    <property type="match status" value="1"/>
</dbReference>
<evidence type="ECO:0000259" key="2">
    <source>
        <dbReference type="Pfam" id="PF06985"/>
    </source>
</evidence>
<dbReference type="OrthoDB" id="2288928at2759"/>
<evidence type="ECO:0000256" key="1">
    <source>
        <dbReference type="SAM" id="MobiDB-lite"/>
    </source>
</evidence>
<accession>A0A9P8XWH6</accession>
<dbReference type="EMBL" id="JAGTJQ010000009">
    <property type="protein sequence ID" value="KAH7024524.1"/>
    <property type="molecule type" value="Genomic_DNA"/>
</dbReference>
<feature type="domain" description="Heterokaryon incompatibility" evidence="2">
    <location>
        <begin position="82"/>
        <end position="280"/>
    </location>
</feature>
<dbReference type="AlphaFoldDB" id="A0A9P8XWH6"/>
<dbReference type="InterPro" id="IPR010730">
    <property type="entry name" value="HET"/>
</dbReference>
<dbReference type="InterPro" id="IPR052895">
    <property type="entry name" value="HetReg/Transcr_Mod"/>
</dbReference>
<dbReference type="PANTHER" id="PTHR24148">
    <property type="entry name" value="ANKYRIN REPEAT DOMAIN-CONTAINING PROTEIN 39 HOMOLOG-RELATED"/>
    <property type="match status" value="1"/>
</dbReference>
<name>A0A9P8XWH6_9PEZI</name>
<feature type="compositionally biased region" description="Basic and acidic residues" evidence="1">
    <location>
        <begin position="684"/>
        <end position="693"/>
    </location>
</feature>
<keyword evidence="4" id="KW-1185">Reference proteome</keyword>
<sequence length="875" mass="98562">MDDLRRAAFAVRDASDKVKNHYIESAEKVTDWWYGKEFPYDRLPTPTSVRLIKLDRPSSERGDDKISFVMKTADLELGPRFTALSYTWNLSRSTWSRGARRILNFWMYEDFDEFVELFRPETESQAEMYMHLNAFKKVTCNGKPMKVHQNLFQGLKQLRKKRQEEWFWIDALCINQSDEDEKVAQIPLMGRIYHQAQLVVVWLGDLNKQWAKGLQLLEDVAASKRPLPPDSVLMRLPMNGGKFLPPIESPADMKEFFTMFATATHLICRPYFRRVWVVQELCLARKVVYLHGEYEVTPEALQTAWKWILFSTSDKSITPWNMKVMKAVIRPLVGAQMELLPSSAASHEGFSRDSKGTLINWLRVCMGRQATHDKDFVFAGLSLIREDLLTIDQSLQPVVTPPAPPPPESGIAGHQHNKRSMHDYDGASSITPNGLWPVLAARPAVSAPEVLVNAAACLLTHESVETLFTLASRMPEEYHLNDKVSTVPREIGKTAQTLPSWVPAPGSWKSEATSDLIPPKINNPWCAGPARHASAGDASSVSPVCSISPNGRELIVDAATVDTVSAVDFDVLDLLKLMRFMTQRPVVYNGVAEARKTARQPSLLEAIAFTMVAGHVNGKRITHAQAGKCLCESIESMVHASVLRDQHELAGQTMAREKSEAAARKAHGSGADLQTAPSAAAEQWRADRERETNTQKSLADVIAEFEKLKHLYAHMPWPGEAVRHLTSEEAILEVSSNELREKKMRRKAVLNFLMGQPSHGFGGFRVFPPEKDEDPFFDVERPVSDECRAFEEACMSMLAWRRLFVTRTGLVGLAPTWVREGHHVMLVSDSSVPFVFSRARGTKRDTWTLQGEAFVDGIMLWEARELVDMDRICVV</sequence>
<organism evidence="3 4">
    <name type="scientific">Microdochium trichocladiopsis</name>
    <dbReference type="NCBI Taxonomy" id="1682393"/>
    <lineage>
        <taxon>Eukaryota</taxon>
        <taxon>Fungi</taxon>
        <taxon>Dikarya</taxon>
        <taxon>Ascomycota</taxon>
        <taxon>Pezizomycotina</taxon>
        <taxon>Sordariomycetes</taxon>
        <taxon>Xylariomycetidae</taxon>
        <taxon>Xylariales</taxon>
        <taxon>Microdochiaceae</taxon>
        <taxon>Microdochium</taxon>
    </lineage>
</organism>
<dbReference type="Proteomes" id="UP000756346">
    <property type="component" value="Unassembled WGS sequence"/>
</dbReference>
<dbReference type="Pfam" id="PF26639">
    <property type="entry name" value="Het-6_barrel"/>
    <property type="match status" value="1"/>
</dbReference>
<dbReference type="RefSeq" id="XP_046008072.1">
    <property type="nucleotide sequence ID" value="XM_046162058.1"/>
</dbReference>
<protein>
    <submittedName>
        <fullName evidence="3">Heterokaryon incompatibility protein-domain-containing protein</fullName>
    </submittedName>
</protein>
<gene>
    <name evidence="3" type="ORF">B0I36DRAFT_415950</name>
</gene>
<feature type="region of interest" description="Disordered" evidence="1">
    <location>
        <begin position="661"/>
        <end position="695"/>
    </location>
</feature>